<sequence>MLMLGKIAATTAVAAALLVPFDIPVASALPPAGTCANGDFRWTAVDGAIDMTPHALTFTSVGTLRDCSGGPEGITGGTFTGTHVATSDCMRPADGPITVDVLWSNGETSRLWGPWPVTMQQPTTGTLDVVDGLGQGSRVRITADYEMMTPAMVGGCLGPGVRTGVGRLSAATFQ</sequence>
<reference evidence="2 3" key="1">
    <citation type="submission" date="2019-09" db="EMBL/GenBank/DDBJ databases">
        <authorList>
            <person name="Wang X."/>
        </authorList>
    </citation>
    <scope>NUCLEOTIDE SEQUENCE [LARGE SCALE GENOMIC DNA]</scope>
    <source>
        <strain evidence="2 3">CICC 11023</strain>
    </source>
</reference>
<dbReference type="EMBL" id="VXLC01000053">
    <property type="protein sequence ID" value="KAA8877259.1"/>
    <property type="molecule type" value="Genomic_DNA"/>
</dbReference>
<evidence type="ECO:0000313" key="3">
    <source>
        <dbReference type="Proteomes" id="UP000323876"/>
    </source>
</evidence>
<protein>
    <submittedName>
        <fullName evidence="2">Uncharacterized protein</fullName>
    </submittedName>
</protein>
<feature type="chain" id="PRO_5024404373" evidence="1">
    <location>
        <begin position="29"/>
        <end position="174"/>
    </location>
</feature>
<feature type="signal peptide" evidence="1">
    <location>
        <begin position="1"/>
        <end position="28"/>
    </location>
</feature>
<gene>
    <name evidence="2" type="ORF">F3087_45240</name>
</gene>
<evidence type="ECO:0000313" key="2">
    <source>
        <dbReference type="EMBL" id="KAA8877259.1"/>
    </source>
</evidence>
<dbReference type="RefSeq" id="WP_150408391.1">
    <property type="nucleotide sequence ID" value="NZ_VXLC01000053.1"/>
</dbReference>
<comment type="caution">
    <text evidence="2">The sequence shown here is derived from an EMBL/GenBank/DDBJ whole genome shotgun (WGS) entry which is preliminary data.</text>
</comment>
<keyword evidence="3" id="KW-1185">Reference proteome</keyword>
<keyword evidence="1" id="KW-0732">Signal</keyword>
<evidence type="ECO:0000256" key="1">
    <source>
        <dbReference type="SAM" id="SignalP"/>
    </source>
</evidence>
<dbReference type="OrthoDB" id="4544538at2"/>
<accession>A0A5N0DMX1</accession>
<proteinExistence type="predicted"/>
<dbReference type="Proteomes" id="UP000323876">
    <property type="component" value="Unassembled WGS sequence"/>
</dbReference>
<dbReference type="AlphaFoldDB" id="A0A5N0DMX1"/>
<name>A0A5N0DMX1_9NOCA</name>
<organism evidence="2 3">
    <name type="scientific">Nocardia colli</name>
    <dbReference type="NCBI Taxonomy" id="2545717"/>
    <lineage>
        <taxon>Bacteria</taxon>
        <taxon>Bacillati</taxon>
        <taxon>Actinomycetota</taxon>
        <taxon>Actinomycetes</taxon>
        <taxon>Mycobacteriales</taxon>
        <taxon>Nocardiaceae</taxon>
        <taxon>Nocardia</taxon>
    </lineage>
</organism>